<reference evidence="2" key="1">
    <citation type="submission" date="2024-04" db="UniProtKB">
        <authorList>
            <consortium name="EnsemblMetazoa"/>
        </authorList>
    </citation>
    <scope>IDENTIFICATION</scope>
    <source>
        <strain evidence="2">EBRO</strain>
    </source>
</reference>
<keyword evidence="1" id="KW-0812">Transmembrane</keyword>
<evidence type="ECO:0000313" key="2">
    <source>
        <dbReference type="EnsemblMetazoa" id="ENSAATROPP007223"/>
    </source>
</evidence>
<evidence type="ECO:0000313" key="3">
    <source>
        <dbReference type="Proteomes" id="UP000075880"/>
    </source>
</evidence>
<feature type="transmembrane region" description="Helical" evidence="1">
    <location>
        <begin position="530"/>
        <end position="553"/>
    </location>
</feature>
<proteinExistence type="predicted"/>
<feature type="transmembrane region" description="Helical" evidence="1">
    <location>
        <begin position="565"/>
        <end position="586"/>
    </location>
</feature>
<dbReference type="Proteomes" id="UP000075880">
    <property type="component" value="Unassembled WGS sequence"/>
</dbReference>
<keyword evidence="1" id="KW-1133">Transmembrane helix</keyword>
<sequence length="627" mass="68302">RDNLILFRISGVQILPTQPNRRSALGCVVPREGSCHHRVRVVVVVIVGRRLAAHGRRRSPDHHAAAALLLLLLYTSSCARRLLSLLQLRPDEVLQQVAGLGGHLLVLVGGGCRGRCCRRCSTAGGGGRVAANDGRAAGYTDATANGYSSHAAAVVSIAGGVKAARHDRTDAHAGPLGRRRNRGRVCYLLLLLLLDRLLLLLLLSLLLLLVLGGARRSTLAALHAGERIQVRPPEFEHIPVEYVVVDEALPVEERAKQLAQVAVVGSLDEVHVAAVGEVEAELTREALAQLLDRRGQLLLRNALVLLALVGRLQALPRQRAEVEVHQHVAERLEVVAARLLDAKMCVYGRVPSRAGQVLVFPVRDVRHAARILVLLCQPEVDDVHQVALLAQPHQEVVRLDVAVDEAARVYEIDTGNHLVGEQQHRLQREPARAEIEQILERGAEQLHHHHVVVTLRAAPPDRRDADRALQHLVELALDVQLGVLRFDALQLDRDLLAGGDVCAEIDVTERAGTDLPTESVLVADAQLHRVVFLFATLRLLPTAAAAAAVLLLFTHSPTALSSRSFPSTASASFLLLLLSSWLAILAHSPSVRPSFRTLRANTFLLGVKRWTVLLRLLFLMSDTSTPP</sequence>
<dbReference type="EnsemblMetazoa" id="ENSAATROPT008045">
    <property type="protein sequence ID" value="ENSAATROPP007223"/>
    <property type="gene ID" value="ENSAATROPG006555"/>
</dbReference>
<name>A0AAG5D9D6_ANOAO</name>
<organism evidence="2 3">
    <name type="scientific">Anopheles atroparvus</name>
    <name type="common">European mosquito</name>
    <dbReference type="NCBI Taxonomy" id="41427"/>
    <lineage>
        <taxon>Eukaryota</taxon>
        <taxon>Metazoa</taxon>
        <taxon>Ecdysozoa</taxon>
        <taxon>Arthropoda</taxon>
        <taxon>Hexapoda</taxon>
        <taxon>Insecta</taxon>
        <taxon>Pterygota</taxon>
        <taxon>Neoptera</taxon>
        <taxon>Endopterygota</taxon>
        <taxon>Diptera</taxon>
        <taxon>Nematocera</taxon>
        <taxon>Culicoidea</taxon>
        <taxon>Culicidae</taxon>
        <taxon>Anophelinae</taxon>
        <taxon>Anopheles</taxon>
    </lineage>
</organism>
<keyword evidence="1" id="KW-0472">Membrane</keyword>
<feature type="transmembrane region" description="Helical" evidence="1">
    <location>
        <begin position="185"/>
        <end position="211"/>
    </location>
</feature>
<dbReference type="AlphaFoldDB" id="A0AAG5D9D6"/>
<accession>A0AAG5D9D6</accession>
<protein>
    <submittedName>
        <fullName evidence="2">Uncharacterized protein</fullName>
    </submittedName>
</protein>
<evidence type="ECO:0000256" key="1">
    <source>
        <dbReference type="SAM" id="Phobius"/>
    </source>
</evidence>
<keyword evidence="3" id="KW-1185">Reference proteome</keyword>